<organism evidence="1 2">
    <name type="scientific">Syntrophotalea carbinolica (strain DSM 2380 / NBRC 103641 / GraBd1)</name>
    <name type="common">Pelobacter carbinolicus</name>
    <dbReference type="NCBI Taxonomy" id="338963"/>
    <lineage>
        <taxon>Bacteria</taxon>
        <taxon>Pseudomonadati</taxon>
        <taxon>Thermodesulfobacteriota</taxon>
        <taxon>Desulfuromonadia</taxon>
        <taxon>Desulfuromonadales</taxon>
        <taxon>Syntrophotaleaceae</taxon>
        <taxon>Syntrophotalea</taxon>
    </lineage>
</organism>
<dbReference type="RefSeq" id="WP_011340943.1">
    <property type="nucleotide sequence ID" value="NC_007498.2"/>
</dbReference>
<keyword evidence="2" id="KW-1185">Reference proteome</keyword>
<accession>Q3A588</accession>
<dbReference type="OrthoDB" id="5387744at2"/>
<dbReference type="AlphaFoldDB" id="Q3A588"/>
<protein>
    <submittedName>
        <fullName evidence="1">Uncharacterized protein</fullName>
    </submittedName>
</protein>
<dbReference type="KEGG" id="pca:Pcar_1220"/>
<gene>
    <name evidence="1" type="ordered locus">Pcar_1220</name>
</gene>
<evidence type="ECO:0000313" key="1">
    <source>
        <dbReference type="EMBL" id="ABA88469.1"/>
    </source>
</evidence>
<evidence type="ECO:0000313" key="2">
    <source>
        <dbReference type="Proteomes" id="UP000002534"/>
    </source>
</evidence>
<sequence length="108" mass="12027">MLVLSLGEQSGETVYLDIHHAEWCQRSGTPRWALSALLGDGWYEGEVLIESGDQVQVTFADEWLGCSRIGEFFERVDRERLLAAIGKALMGRGLADVSELQIPPMLFS</sequence>
<dbReference type="STRING" id="338963.Pcar_1220"/>
<name>Q3A588_SYNC1</name>
<dbReference type="Proteomes" id="UP000002534">
    <property type="component" value="Chromosome"/>
</dbReference>
<reference evidence="1 2" key="2">
    <citation type="journal article" date="2012" name="BMC Genomics">
        <title>The genome of Pelobacter carbinolicus reveals surprising metabolic capabilities and physiological features.</title>
        <authorList>
            <person name="Aklujkar M."/>
            <person name="Haveman S.A."/>
            <person name="Didonato R.Jr."/>
            <person name="Chertkov O."/>
            <person name="Han C.S."/>
            <person name="Land M.L."/>
            <person name="Brown P."/>
            <person name="Lovley D.R."/>
        </authorList>
    </citation>
    <scope>NUCLEOTIDE SEQUENCE [LARGE SCALE GENOMIC DNA]</scope>
    <source>
        <strain evidence="2">DSM 2380 / NBRC 103641 / GraBd1</strain>
    </source>
</reference>
<dbReference type="HOGENOM" id="CLU_2194449_0_0_7"/>
<reference evidence="2" key="1">
    <citation type="submission" date="2005-10" db="EMBL/GenBank/DDBJ databases">
        <title>Complete sequence of Pelobacter carbinolicus DSM 2380.</title>
        <authorList>
            <person name="Copeland A."/>
            <person name="Lucas S."/>
            <person name="Lapidus A."/>
            <person name="Barry K."/>
            <person name="Detter J.C."/>
            <person name="Glavina T."/>
            <person name="Hammon N."/>
            <person name="Israni S."/>
            <person name="Pitluck S."/>
            <person name="Chertkov O."/>
            <person name="Schmutz J."/>
            <person name="Larimer F."/>
            <person name="Land M."/>
            <person name="Kyrpides N."/>
            <person name="Ivanova N."/>
            <person name="Richardson P."/>
        </authorList>
    </citation>
    <scope>NUCLEOTIDE SEQUENCE [LARGE SCALE GENOMIC DNA]</scope>
    <source>
        <strain evidence="2">DSM 2380 / NBRC 103641 / GraBd1</strain>
    </source>
</reference>
<proteinExistence type="predicted"/>
<dbReference type="EMBL" id="CP000142">
    <property type="protein sequence ID" value="ABA88469.1"/>
    <property type="molecule type" value="Genomic_DNA"/>
</dbReference>